<proteinExistence type="predicted"/>
<evidence type="ECO:0000313" key="2">
    <source>
        <dbReference type="EMBL" id="RDX41839.1"/>
    </source>
</evidence>
<dbReference type="InterPro" id="IPR011333">
    <property type="entry name" value="SKP1/BTB/POZ_sf"/>
</dbReference>
<protein>
    <recommendedName>
        <fullName evidence="1">BTB domain-containing protein</fullName>
    </recommendedName>
</protein>
<keyword evidence="3" id="KW-1185">Reference proteome</keyword>
<name>A0A371CNH4_9APHY</name>
<dbReference type="Proteomes" id="UP000256964">
    <property type="component" value="Unassembled WGS sequence"/>
</dbReference>
<feature type="domain" description="BTB" evidence="1">
    <location>
        <begin position="24"/>
        <end position="98"/>
    </location>
</feature>
<dbReference type="Gene3D" id="3.30.710.10">
    <property type="entry name" value="Potassium Channel Kv1.1, Chain A"/>
    <property type="match status" value="1"/>
</dbReference>
<accession>A0A371CNH4</accession>
<reference evidence="2 3" key="1">
    <citation type="journal article" date="2018" name="Biotechnol. Biofuels">
        <title>Integrative visual omics of the white-rot fungus Polyporus brumalis exposes the biotechnological potential of its oxidative enzymes for delignifying raw plant biomass.</title>
        <authorList>
            <person name="Miyauchi S."/>
            <person name="Rancon A."/>
            <person name="Drula E."/>
            <person name="Hage H."/>
            <person name="Chaduli D."/>
            <person name="Favel A."/>
            <person name="Grisel S."/>
            <person name="Henrissat B."/>
            <person name="Herpoel-Gimbert I."/>
            <person name="Ruiz-Duenas F.J."/>
            <person name="Chevret D."/>
            <person name="Hainaut M."/>
            <person name="Lin J."/>
            <person name="Wang M."/>
            <person name="Pangilinan J."/>
            <person name="Lipzen A."/>
            <person name="Lesage-Meessen L."/>
            <person name="Navarro D."/>
            <person name="Riley R."/>
            <person name="Grigoriev I.V."/>
            <person name="Zhou S."/>
            <person name="Raouche S."/>
            <person name="Rosso M.N."/>
        </authorList>
    </citation>
    <scope>NUCLEOTIDE SEQUENCE [LARGE SCALE GENOMIC DNA]</scope>
    <source>
        <strain evidence="2 3">BRFM 1820</strain>
    </source>
</reference>
<dbReference type="Pfam" id="PF00651">
    <property type="entry name" value="BTB"/>
    <property type="match status" value="1"/>
</dbReference>
<evidence type="ECO:0000259" key="1">
    <source>
        <dbReference type="PROSITE" id="PS50097"/>
    </source>
</evidence>
<dbReference type="AlphaFoldDB" id="A0A371CNH4"/>
<organism evidence="2 3">
    <name type="scientific">Lentinus brumalis</name>
    <dbReference type="NCBI Taxonomy" id="2498619"/>
    <lineage>
        <taxon>Eukaryota</taxon>
        <taxon>Fungi</taxon>
        <taxon>Dikarya</taxon>
        <taxon>Basidiomycota</taxon>
        <taxon>Agaricomycotina</taxon>
        <taxon>Agaricomycetes</taxon>
        <taxon>Polyporales</taxon>
        <taxon>Polyporaceae</taxon>
        <taxon>Lentinus</taxon>
    </lineage>
</organism>
<evidence type="ECO:0000313" key="3">
    <source>
        <dbReference type="Proteomes" id="UP000256964"/>
    </source>
</evidence>
<dbReference type="InterPro" id="IPR000210">
    <property type="entry name" value="BTB/POZ_dom"/>
</dbReference>
<dbReference type="EMBL" id="KZ857500">
    <property type="protein sequence ID" value="RDX41839.1"/>
    <property type="molecule type" value="Genomic_DNA"/>
</dbReference>
<dbReference type="PROSITE" id="PS50097">
    <property type="entry name" value="BTB"/>
    <property type="match status" value="1"/>
</dbReference>
<dbReference type="SUPFAM" id="SSF54695">
    <property type="entry name" value="POZ domain"/>
    <property type="match status" value="1"/>
</dbReference>
<dbReference type="SMART" id="SM00225">
    <property type="entry name" value="BTB"/>
    <property type="match status" value="1"/>
</dbReference>
<dbReference type="OrthoDB" id="3027208at2759"/>
<sequence>MATPDSSTALDGVQPDPDMWFEDGNVIVIAQQTAFRFHRGALSRHSEAFRGLFSVPQPTSSGSVQTMDGCPVIHVTDTAYDFRHLVRAVYDGASVFSGLEPMEFGALASIVRMSHKYQVDAILDEALRRLNTVYTSDFATWDENEGGSTALITVRVADGIEAVNLFLLVGRKDMLVAAFYMCGLLHVDNLIDGIPRADGTLERLSTYDLQRCLTAQMALVKHDARILAELLHTDAPADCTCPSKDFRRTLLDARHADVVSALHDILDPLPIHSTYGVETIDDLEAEGLCDTCGEALRAHHTALRRDLWGRLPAFFRLLE</sequence>
<gene>
    <name evidence="2" type="ORF">OH76DRAFT_1363863</name>
</gene>